<accession>A0ABQ2JLP5</accession>
<keyword evidence="1" id="KW-1133">Transmembrane helix</keyword>
<proteinExistence type="predicted"/>
<name>A0ABQ2JLP5_9SPHN</name>
<keyword evidence="3" id="KW-1185">Reference proteome</keyword>
<organism evidence="2 3">
    <name type="scientific">Novosphingobium indicum</name>
    <dbReference type="NCBI Taxonomy" id="462949"/>
    <lineage>
        <taxon>Bacteria</taxon>
        <taxon>Pseudomonadati</taxon>
        <taxon>Pseudomonadota</taxon>
        <taxon>Alphaproteobacteria</taxon>
        <taxon>Sphingomonadales</taxon>
        <taxon>Sphingomonadaceae</taxon>
        <taxon>Novosphingobium</taxon>
    </lineage>
</organism>
<feature type="transmembrane region" description="Helical" evidence="1">
    <location>
        <begin position="242"/>
        <end position="275"/>
    </location>
</feature>
<reference evidence="3" key="1">
    <citation type="journal article" date="2019" name="Int. J. Syst. Evol. Microbiol.">
        <title>The Global Catalogue of Microorganisms (GCM) 10K type strain sequencing project: providing services to taxonomists for standard genome sequencing and annotation.</title>
        <authorList>
            <consortium name="The Broad Institute Genomics Platform"/>
            <consortium name="The Broad Institute Genome Sequencing Center for Infectious Disease"/>
            <person name="Wu L."/>
            <person name="Ma J."/>
        </authorList>
    </citation>
    <scope>NUCLEOTIDE SEQUENCE [LARGE SCALE GENOMIC DNA]</scope>
    <source>
        <strain evidence="3">CGMCC 1.6784</strain>
    </source>
</reference>
<dbReference type="EMBL" id="BMLK01000007">
    <property type="protein sequence ID" value="GGN48483.1"/>
    <property type="molecule type" value="Genomic_DNA"/>
</dbReference>
<comment type="caution">
    <text evidence="2">The sequence shown here is derived from an EMBL/GenBank/DDBJ whole genome shotgun (WGS) entry which is preliminary data.</text>
</comment>
<feature type="transmembrane region" description="Helical" evidence="1">
    <location>
        <begin position="328"/>
        <end position="348"/>
    </location>
</feature>
<keyword evidence="1" id="KW-0812">Transmembrane</keyword>
<evidence type="ECO:0000256" key="1">
    <source>
        <dbReference type="SAM" id="Phobius"/>
    </source>
</evidence>
<gene>
    <name evidence="2" type="ORF">GCM10011349_18200</name>
</gene>
<evidence type="ECO:0000313" key="2">
    <source>
        <dbReference type="EMBL" id="GGN48483.1"/>
    </source>
</evidence>
<keyword evidence="1" id="KW-0472">Membrane</keyword>
<dbReference type="Proteomes" id="UP000605099">
    <property type="component" value="Unassembled WGS sequence"/>
</dbReference>
<protein>
    <submittedName>
        <fullName evidence="2">Uncharacterized protein</fullName>
    </submittedName>
</protein>
<feature type="transmembrane region" description="Helical" evidence="1">
    <location>
        <begin position="360"/>
        <end position="393"/>
    </location>
</feature>
<evidence type="ECO:0000313" key="3">
    <source>
        <dbReference type="Proteomes" id="UP000605099"/>
    </source>
</evidence>
<sequence length="399" mass="42191">MRIALLAMTEPAGAGQPFPRAFLRVAGATLAQHQLSLVLALDCQRLICLARGTSPELIALQHAAEDAGLQFSIATGPGQLSGLVTANDEIVVVSEGLFVDPSQAAPLLEERGPVVLVQPVEGALAAGYERIDLNRAGAGLMRVPGQLVERLRELPVDCDIVSSLTRIALQSGVAMREVPAAARAGTYWRLVRTETEALELENEWLRARFADGPTSPGRLLARMGVVGFGSSLLHAGNASNALSLGVVALLAIAGGLGWFGLVWAGFVFTALAWLLGESSRLLRSVERQALGQLPPAIPRADVLVWLTDTVIALLILADTPRFEGQMVLSWLSVPVTFMLLLALLPRVVEGSAGRWMGDRMALGLLLAVFAAAGLLLPAVQVLSIVLIVTGLVLPARSRD</sequence>